<reference evidence="1" key="1">
    <citation type="submission" date="2014-05" db="EMBL/GenBank/DDBJ databases">
        <title>Complete genome sequence of Enterococcus faecalis bacteriophage ECP3.</title>
        <authorList>
            <person name="Kang H.-Y."/>
            <person name="Kim S."/>
            <person name="Kim J."/>
        </authorList>
    </citation>
    <scope>NUCLEOTIDE SEQUENCE [LARGE SCALE GENOMIC DNA]</scope>
    <source>
        <strain evidence="1">ECP3</strain>
    </source>
</reference>
<organism evidence="1 2">
    <name type="scientific">Enterococcus phage ECP3</name>
    <dbReference type="NCBI Taxonomy" id="1498168"/>
    <lineage>
        <taxon>Viruses</taxon>
        <taxon>Duplodnaviria</taxon>
        <taxon>Heunggongvirae</taxon>
        <taxon>Uroviricota</taxon>
        <taxon>Caudoviricetes</taxon>
        <taxon>Herelleviridae</taxon>
        <taxon>Brockvirinae</taxon>
        <taxon>Kochikohdavirus</taxon>
        <taxon>Kochikohdavirus ECP3</taxon>
    </lineage>
</organism>
<protein>
    <submittedName>
        <fullName evidence="1">Uncharacterized protein</fullName>
    </submittedName>
</protein>
<proteinExistence type="predicted"/>
<evidence type="ECO:0000313" key="2">
    <source>
        <dbReference type="Proteomes" id="UP000030157"/>
    </source>
</evidence>
<sequence>MNNLTAQDLLDELLELKEQGYALEDYVVVGEPINPYDHYLEFDGWHLDSNTNMIILKG</sequence>
<evidence type="ECO:0000313" key="1">
    <source>
        <dbReference type="EMBL" id="AII28524.1"/>
    </source>
</evidence>
<accession>A0A096XT85</accession>
<dbReference type="GeneID" id="24628213"/>
<dbReference type="Proteomes" id="UP000030157">
    <property type="component" value="Segment"/>
</dbReference>
<dbReference type="RefSeq" id="YP_009147165.1">
    <property type="nucleotide sequence ID" value="NC_027335.2"/>
</dbReference>
<keyword evidence="2" id="KW-1185">Reference proteome</keyword>
<name>A0A096XT85_9CAUD</name>
<dbReference type="EMBL" id="KJ801817">
    <property type="protein sequence ID" value="AII28524.1"/>
    <property type="molecule type" value="Genomic_DNA"/>
</dbReference>